<dbReference type="Proteomes" id="UP000246078">
    <property type="component" value="Unassembled WGS sequence"/>
</dbReference>
<dbReference type="VEuPathDB" id="TriTrypDB:TcCL_NonESM07051"/>
<proteinExistence type="predicted"/>
<dbReference type="VEuPathDB" id="TriTrypDB:TcBrA4_0087880"/>
<dbReference type="VEuPathDB" id="TriTrypDB:TcG_01589"/>
<dbReference type="VEuPathDB" id="TriTrypDB:Tc_MARK_674"/>
<dbReference type="EMBL" id="PRFC01000084">
    <property type="protein sequence ID" value="PWV08938.1"/>
    <property type="molecule type" value="Genomic_DNA"/>
</dbReference>
<protein>
    <submittedName>
        <fullName evidence="3">Uncharacterized protein</fullName>
    </submittedName>
</protein>
<dbReference type="VEuPathDB" id="TriTrypDB:ECC02_006014"/>
<comment type="caution">
    <text evidence="3">The sequence shown here is derived from an EMBL/GenBank/DDBJ whole genome shotgun (WGS) entry which is preliminary data.</text>
</comment>
<organism evidence="3 4">
    <name type="scientific">Trypanosoma cruzi</name>
    <dbReference type="NCBI Taxonomy" id="5693"/>
    <lineage>
        <taxon>Eukaryota</taxon>
        <taxon>Discoba</taxon>
        <taxon>Euglenozoa</taxon>
        <taxon>Kinetoplastea</taxon>
        <taxon>Metakinetoplastina</taxon>
        <taxon>Trypanosomatida</taxon>
        <taxon>Trypanosomatidae</taxon>
        <taxon>Trypanosoma</taxon>
        <taxon>Schizotrypanum</taxon>
    </lineage>
</organism>
<dbReference type="VEuPathDB" id="TriTrypDB:C3747_84g73"/>
<dbReference type="AlphaFoldDB" id="A0A2V2WJZ4"/>
<feature type="compositionally biased region" description="Basic and acidic residues" evidence="1">
    <location>
        <begin position="240"/>
        <end position="258"/>
    </location>
</feature>
<reference evidence="2 5" key="2">
    <citation type="journal article" date="2019" name="Genome Biol. Evol.">
        <title>Nanopore Sequencing Significantly Improves Genome Assembly of the Protozoan Parasite Trypanosoma cruzi.</title>
        <authorList>
            <person name="Diaz-Viraque F."/>
            <person name="Pita S."/>
            <person name="Greif G."/>
            <person name="de Souza R.C.M."/>
            <person name="Iraola G."/>
            <person name="Robello C."/>
        </authorList>
    </citation>
    <scope>NUCLEOTIDE SEQUENCE [LARGE SCALE GENOMIC DNA]</scope>
    <source>
        <strain evidence="2 5">Berenice</strain>
    </source>
</reference>
<dbReference type="VEuPathDB" id="TriTrypDB:TCSYLVIO_001864"/>
<gene>
    <name evidence="3" type="ORF">C3747_84g73</name>
    <name evidence="2" type="ORF">ECC02_006014</name>
</gene>
<dbReference type="Proteomes" id="UP000583944">
    <property type="component" value="Unassembled WGS sequence"/>
</dbReference>
<name>A0A2V2WJZ4_TRYCR</name>
<dbReference type="VEuPathDB" id="TriTrypDB:C4B63_30g239"/>
<dbReference type="VEuPathDB" id="TriTrypDB:TcYC6_0045730"/>
<evidence type="ECO:0000313" key="3">
    <source>
        <dbReference type="EMBL" id="PWV08938.1"/>
    </source>
</evidence>
<reference evidence="2" key="3">
    <citation type="submission" date="2020-04" db="EMBL/GenBank/DDBJ databases">
        <authorList>
            <person name="Diaz Viraque F."/>
        </authorList>
    </citation>
    <scope>NUCLEOTIDE SEQUENCE</scope>
    <source>
        <strain evidence="2">Berenice</strain>
    </source>
</reference>
<evidence type="ECO:0000313" key="4">
    <source>
        <dbReference type="Proteomes" id="UP000246078"/>
    </source>
</evidence>
<dbReference type="VEuPathDB" id="TriTrypDB:TcCLB.510303.260"/>
<evidence type="ECO:0000256" key="1">
    <source>
        <dbReference type="SAM" id="MobiDB-lite"/>
    </source>
</evidence>
<dbReference type="VEuPathDB" id="TriTrypDB:BCY84_16433"/>
<dbReference type="EMBL" id="JABDHM010000043">
    <property type="protein sequence ID" value="KAF5220997.1"/>
    <property type="molecule type" value="Genomic_DNA"/>
</dbReference>
<reference evidence="3 4" key="1">
    <citation type="journal article" date="2018" name="Microb. Genom.">
        <title>Expanding an expanded genome: long-read sequencing of Trypanosoma cruzi.</title>
        <authorList>
            <person name="Berna L."/>
            <person name="Rodriguez M."/>
            <person name="Chiribao M.L."/>
            <person name="Parodi-Talice A."/>
            <person name="Pita S."/>
            <person name="Rijo G."/>
            <person name="Alvarez-Valin F."/>
            <person name="Robello C."/>
        </authorList>
    </citation>
    <scope>NUCLEOTIDE SEQUENCE [LARGE SCALE GENOMIC DNA]</scope>
    <source>
        <strain evidence="3 4">TCC</strain>
    </source>
</reference>
<evidence type="ECO:0000313" key="5">
    <source>
        <dbReference type="Proteomes" id="UP000583944"/>
    </source>
</evidence>
<accession>A0A2V2WJZ4</accession>
<feature type="region of interest" description="Disordered" evidence="1">
    <location>
        <begin position="239"/>
        <end position="267"/>
    </location>
</feature>
<evidence type="ECO:0000313" key="2">
    <source>
        <dbReference type="EMBL" id="KAF5220997.1"/>
    </source>
</evidence>
<sequence>MERMEGCIGAVFVTIQLSGGPIDVLDFFYRAWNAELLRNVAAETTGCLLRFPLLRVNGIVCSGVVVSVLTGGMVRIVSSGSIEAALAIADFVYTYVIRRLPALPRRTGTKSITSLQVVLSPTPPLPRGMNLDTSESTAEWLREHIALFTAAAKSGGADDESRQTQWWRCLTESSVACRQYRHTLRIVCNFRQPPPLQVGRELGPALGRGVDDSDADAFFFESELMSVVPLGSVFMAVGRNPDKGSDDDMRGAGDEGKGAGHKRSRHESEMMTLANSFLEHPAKDEMTALVPPPLPSSLATSSTAARASKTGPSAAAAAATEGCLFLMKPLVKVEAMVYRSGRVFTTTDSVEGLFFFVEEVLLPLMRRQRGK</sequence>